<feature type="region of interest" description="Disordered" evidence="1">
    <location>
        <begin position="210"/>
        <end position="282"/>
    </location>
</feature>
<gene>
    <name evidence="2" type="ORF">QTG54_010509</name>
</gene>
<dbReference type="EMBL" id="JATAAI010000019">
    <property type="protein sequence ID" value="KAK1739193.1"/>
    <property type="molecule type" value="Genomic_DNA"/>
</dbReference>
<keyword evidence="3" id="KW-1185">Reference proteome</keyword>
<evidence type="ECO:0000256" key="1">
    <source>
        <dbReference type="SAM" id="MobiDB-lite"/>
    </source>
</evidence>
<comment type="caution">
    <text evidence="2">The sequence shown here is derived from an EMBL/GenBank/DDBJ whole genome shotgun (WGS) entry which is preliminary data.</text>
</comment>
<proteinExistence type="predicted"/>
<reference evidence="2" key="1">
    <citation type="submission" date="2023-06" db="EMBL/GenBank/DDBJ databases">
        <title>Survivors Of The Sea: Transcriptome response of Skeletonema marinoi to long-term dormancy.</title>
        <authorList>
            <person name="Pinder M.I.M."/>
            <person name="Kourtchenko O."/>
            <person name="Robertson E.K."/>
            <person name="Larsson T."/>
            <person name="Maumus F."/>
            <person name="Osuna-Cruz C.M."/>
            <person name="Vancaester E."/>
            <person name="Stenow R."/>
            <person name="Vandepoele K."/>
            <person name="Ploug H."/>
            <person name="Bruchert V."/>
            <person name="Godhe A."/>
            <person name="Topel M."/>
        </authorList>
    </citation>
    <scope>NUCLEOTIDE SEQUENCE</scope>
    <source>
        <strain evidence="2">R05AC</strain>
    </source>
</reference>
<organism evidence="2 3">
    <name type="scientific">Skeletonema marinoi</name>
    <dbReference type="NCBI Taxonomy" id="267567"/>
    <lineage>
        <taxon>Eukaryota</taxon>
        <taxon>Sar</taxon>
        <taxon>Stramenopiles</taxon>
        <taxon>Ochrophyta</taxon>
        <taxon>Bacillariophyta</taxon>
        <taxon>Coscinodiscophyceae</taxon>
        <taxon>Thalassiosirophycidae</taxon>
        <taxon>Thalassiosirales</taxon>
        <taxon>Skeletonemataceae</taxon>
        <taxon>Skeletonema</taxon>
        <taxon>Skeletonema marinoi-dohrnii complex</taxon>
    </lineage>
</organism>
<feature type="compositionally biased region" description="Acidic residues" evidence="1">
    <location>
        <begin position="241"/>
        <end position="250"/>
    </location>
</feature>
<evidence type="ECO:0000313" key="3">
    <source>
        <dbReference type="Proteomes" id="UP001224775"/>
    </source>
</evidence>
<protein>
    <submittedName>
        <fullName evidence="2">Uncharacterized protein</fullName>
    </submittedName>
</protein>
<feature type="compositionally biased region" description="Basic residues" evidence="1">
    <location>
        <begin position="219"/>
        <end position="228"/>
    </location>
</feature>
<accession>A0AAD8Y429</accession>
<feature type="compositionally biased region" description="Low complexity" evidence="1">
    <location>
        <begin position="265"/>
        <end position="282"/>
    </location>
</feature>
<name>A0AAD8Y429_9STRA</name>
<sequence>MSTAEAILSAPNHPASLIESSTSISGASSISSLDIYSCSTDEKSCPNSTALVVERDPVVSSSSLTSSRDAYTNAGGAASAPQPALPIVPSCQQITRYRRTYKPAPTRNVPRAAQPHLIATISVGFERGDYLVREEKGFNVYFYFLEEAYNFIVQKGYSRMPKYEENDYTELIKRAQKSVPGGCRYNNGKLLMVLKKKLVPVKVCEEKSMSFNSSESNKRRSKSKRNMKPKNLSNSSTTLPTDDESVDESSESASNESGPYERSKSSTYEQSSCSTSYVDSWE</sequence>
<dbReference type="AlphaFoldDB" id="A0AAD8Y429"/>
<evidence type="ECO:0000313" key="2">
    <source>
        <dbReference type="EMBL" id="KAK1739193.1"/>
    </source>
</evidence>
<dbReference type="Proteomes" id="UP001224775">
    <property type="component" value="Unassembled WGS sequence"/>
</dbReference>